<evidence type="ECO:0000313" key="1">
    <source>
        <dbReference type="EMBL" id="MXP35606.1"/>
    </source>
</evidence>
<dbReference type="AlphaFoldDB" id="A0A6I4UB60"/>
<proteinExistence type="predicted"/>
<comment type="caution">
    <text evidence="1">The sequence shown here is derived from an EMBL/GenBank/DDBJ whole genome shotgun (WGS) entry which is preliminary data.</text>
</comment>
<dbReference type="EMBL" id="WTYG01000002">
    <property type="protein sequence ID" value="MXP35606.1"/>
    <property type="molecule type" value="Genomic_DNA"/>
</dbReference>
<name>A0A6I4UB60_9SPHN</name>
<accession>A0A6I4UB60</accession>
<organism evidence="1 2">
    <name type="scientific">Qipengyuania citrea</name>
    <dbReference type="NCBI Taxonomy" id="225971"/>
    <lineage>
        <taxon>Bacteria</taxon>
        <taxon>Pseudomonadati</taxon>
        <taxon>Pseudomonadota</taxon>
        <taxon>Alphaproteobacteria</taxon>
        <taxon>Sphingomonadales</taxon>
        <taxon>Erythrobacteraceae</taxon>
        <taxon>Qipengyuania</taxon>
    </lineage>
</organism>
<reference evidence="1 2" key="1">
    <citation type="submission" date="2019-12" db="EMBL/GenBank/DDBJ databases">
        <title>Genomic-based taxomic classification of the family Erythrobacteraceae.</title>
        <authorList>
            <person name="Xu L."/>
        </authorList>
    </citation>
    <scope>NUCLEOTIDE SEQUENCE [LARGE SCALE GENOMIC DNA]</scope>
    <source>
        <strain evidence="1 2">CGMCC 1.8703</strain>
    </source>
</reference>
<sequence>MALENIHLRKLLKLMYLEPNKRRSALRTDIREDIRREAGEDGGGGDFYSPFWADAKAHVFGGPDLRESTAERIAANDRRSNLYPQLRDGFLSWWDERRRWTNLPFNPGRKLKARFQFPEFDAVVKIDNILTVVDGNGDEHVVYSYFAPEPALSADAARLGLWVLTQAFPAVPPSELRILDIIRGNTFSIDRTPLTGEEEIELRARYARLVVERDNLRAEYE</sequence>
<evidence type="ECO:0000313" key="2">
    <source>
        <dbReference type="Proteomes" id="UP000439914"/>
    </source>
</evidence>
<gene>
    <name evidence="1" type="ORF">GRI55_07450</name>
</gene>
<protein>
    <submittedName>
        <fullName evidence="1">Uncharacterized protein</fullName>
    </submittedName>
</protein>
<dbReference type="Proteomes" id="UP000439914">
    <property type="component" value="Unassembled WGS sequence"/>
</dbReference>